<dbReference type="GO" id="GO:0006013">
    <property type="term" value="P:mannose metabolic process"/>
    <property type="evidence" value="ECO:0007669"/>
    <property type="project" value="TreeGrafter"/>
</dbReference>
<dbReference type="PROSITE" id="PS51748">
    <property type="entry name" value="HEXOKINASE_2"/>
    <property type="match status" value="1"/>
</dbReference>
<dbReference type="GO" id="GO:0001678">
    <property type="term" value="P:intracellular glucose homeostasis"/>
    <property type="evidence" value="ECO:0007669"/>
    <property type="project" value="InterPro"/>
</dbReference>
<evidence type="ECO:0000313" key="10">
    <source>
        <dbReference type="Proteomes" id="UP000094801"/>
    </source>
</evidence>
<dbReference type="AlphaFoldDB" id="A0A1E4T4Q8"/>
<gene>
    <name evidence="9" type="ORF">CANARDRAFT_181622</name>
</gene>
<dbReference type="GO" id="GO:0004340">
    <property type="term" value="F:glucokinase activity"/>
    <property type="evidence" value="ECO:0007669"/>
    <property type="project" value="TreeGrafter"/>
</dbReference>
<dbReference type="EC" id="2.7.1.-" evidence="6"/>
<dbReference type="InterPro" id="IPR022672">
    <property type="entry name" value="Hexokinase_N"/>
</dbReference>
<dbReference type="UniPathway" id="UPA00109">
    <property type="reaction ID" value="UER00180"/>
</dbReference>
<organism evidence="9 10">
    <name type="scientific">[Candida] arabinofermentans NRRL YB-2248</name>
    <dbReference type="NCBI Taxonomy" id="983967"/>
    <lineage>
        <taxon>Eukaryota</taxon>
        <taxon>Fungi</taxon>
        <taxon>Dikarya</taxon>
        <taxon>Ascomycota</taxon>
        <taxon>Saccharomycotina</taxon>
        <taxon>Pichiomycetes</taxon>
        <taxon>Pichiales</taxon>
        <taxon>Pichiaceae</taxon>
        <taxon>Ogataea</taxon>
        <taxon>Ogataea/Candida clade</taxon>
    </lineage>
</organism>
<evidence type="ECO:0000313" key="9">
    <source>
        <dbReference type="EMBL" id="ODV86739.1"/>
    </source>
</evidence>
<evidence type="ECO:0000256" key="2">
    <source>
        <dbReference type="ARBA" id="ARBA00022679"/>
    </source>
</evidence>
<evidence type="ECO:0000256" key="4">
    <source>
        <dbReference type="ARBA" id="ARBA00022777"/>
    </source>
</evidence>
<keyword evidence="10" id="KW-1185">Reference proteome</keyword>
<dbReference type="GO" id="GO:0005524">
    <property type="term" value="F:ATP binding"/>
    <property type="evidence" value="ECO:0007669"/>
    <property type="project" value="UniProtKB-UniRule"/>
</dbReference>
<dbReference type="PANTHER" id="PTHR19443">
    <property type="entry name" value="HEXOKINASE"/>
    <property type="match status" value="1"/>
</dbReference>
<feature type="domain" description="Hexokinase C-terminal" evidence="8">
    <location>
        <begin position="208"/>
        <end position="448"/>
    </location>
</feature>
<keyword evidence="6" id="KW-0324">Glycolysis</keyword>
<evidence type="ECO:0000256" key="3">
    <source>
        <dbReference type="ARBA" id="ARBA00022741"/>
    </source>
</evidence>
<evidence type="ECO:0000259" key="8">
    <source>
        <dbReference type="Pfam" id="PF03727"/>
    </source>
</evidence>
<dbReference type="GO" id="GO:0006006">
    <property type="term" value="P:glucose metabolic process"/>
    <property type="evidence" value="ECO:0007669"/>
    <property type="project" value="TreeGrafter"/>
</dbReference>
<name>A0A1E4T4Q8_9ASCO</name>
<dbReference type="OrthoDB" id="419537at2759"/>
<dbReference type="Pfam" id="PF03727">
    <property type="entry name" value="Hexokinase_2"/>
    <property type="match status" value="1"/>
</dbReference>
<dbReference type="GO" id="GO:0005739">
    <property type="term" value="C:mitochondrion"/>
    <property type="evidence" value="ECO:0007669"/>
    <property type="project" value="TreeGrafter"/>
</dbReference>
<accession>A0A1E4T4Q8</accession>
<reference evidence="10" key="1">
    <citation type="submission" date="2016-04" db="EMBL/GenBank/DDBJ databases">
        <title>Comparative genomics of biotechnologically important yeasts.</title>
        <authorList>
            <consortium name="DOE Joint Genome Institute"/>
            <person name="Riley R."/>
            <person name="Haridas S."/>
            <person name="Wolfe K.H."/>
            <person name="Lopes M.R."/>
            <person name="Hittinger C.T."/>
            <person name="Goker M."/>
            <person name="Salamov A."/>
            <person name="Wisecaver J."/>
            <person name="Long T.M."/>
            <person name="Aerts A.L."/>
            <person name="Barry K."/>
            <person name="Choi C."/>
            <person name="Clum A."/>
            <person name="Coughlan A.Y."/>
            <person name="Deshpande S."/>
            <person name="Douglass A.P."/>
            <person name="Hanson S.J."/>
            <person name="Klenk H.-P."/>
            <person name="Labutti K."/>
            <person name="Lapidus A."/>
            <person name="Lindquist E."/>
            <person name="Lipzen A."/>
            <person name="Meier-Kolthoff J.P."/>
            <person name="Ohm R.A."/>
            <person name="Otillar R.P."/>
            <person name="Pangilinan J."/>
            <person name="Peng Y."/>
            <person name="Rokas A."/>
            <person name="Rosa C.A."/>
            <person name="Scheuner C."/>
            <person name="Sibirny A.A."/>
            <person name="Slot J.C."/>
            <person name="Stielow J.B."/>
            <person name="Sun H."/>
            <person name="Kurtzman C.P."/>
            <person name="Blackwell M."/>
            <person name="Grigoriev I.V."/>
            <person name="Jeffries T.W."/>
        </authorList>
    </citation>
    <scope>NUCLEOTIDE SEQUENCE [LARGE SCALE GENOMIC DNA]</scope>
    <source>
        <strain evidence="10">NRRL YB-2248</strain>
    </source>
</reference>
<dbReference type="Gene3D" id="3.30.420.40">
    <property type="match status" value="1"/>
</dbReference>
<evidence type="ECO:0000259" key="7">
    <source>
        <dbReference type="Pfam" id="PF00349"/>
    </source>
</evidence>
<sequence>SVCDSIMTSISKSFSEKETPLFIERFTAEIEDALYNKSDRCILPTLATVPRGQEKGRFLAIDVGGSTLRIGAIELLGHSEYSLYGSWSWHIGNGLKTINGEFFEMIADCILEVVTVNARGFFGDVCDGNVIAGLSWSFPITQTDVRNAFVTVVSKGFQLSDDIFGRDIVPILTRTLVVKHGLRMDIRAVTNDAVTVFIAARYMFNSSIGLVLGTGINASFLLKDTIVNSELSFFGSHLCNLASSEIDLKMFEGYHEVSYPLHMSLKFPLVQPLEYMSSGRYLGEMFRIGLRSMIESEELFCGQLVPETLSAPYQISGEDMCNIYEFSYEDSRNLVDSKLNLSMSESDYNTISSFIDVLISRAANLVASSLISCFNVIKRNSDSQSHTESGSQEQVTIGYVGSLLEKFYCYRTKLEETLEKCHILYDTPRFKLVHIDNSTLVGAAIAAA</sequence>
<dbReference type="SUPFAM" id="SSF53067">
    <property type="entry name" value="Actin-like ATPase domain"/>
    <property type="match status" value="2"/>
</dbReference>
<feature type="domain" description="Hexokinase N-terminal" evidence="7">
    <location>
        <begin position="22"/>
        <end position="202"/>
    </location>
</feature>
<evidence type="ECO:0000256" key="6">
    <source>
        <dbReference type="RuleBase" id="RU362007"/>
    </source>
</evidence>
<dbReference type="Proteomes" id="UP000094801">
    <property type="component" value="Unassembled WGS sequence"/>
</dbReference>
<dbReference type="GO" id="GO:0008865">
    <property type="term" value="F:fructokinase activity"/>
    <property type="evidence" value="ECO:0007669"/>
    <property type="project" value="TreeGrafter"/>
</dbReference>
<dbReference type="PANTHER" id="PTHR19443:SF24">
    <property type="entry name" value="PHOSPHOTRANSFERASE"/>
    <property type="match status" value="1"/>
</dbReference>
<keyword evidence="5 6" id="KW-0067">ATP-binding</keyword>
<dbReference type="PRINTS" id="PR00475">
    <property type="entry name" value="HEXOKINASE"/>
</dbReference>
<dbReference type="GO" id="GO:0005536">
    <property type="term" value="F:D-glucose binding"/>
    <property type="evidence" value="ECO:0007669"/>
    <property type="project" value="InterPro"/>
</dbReference>
<dbReference type="InterPro" id="IPR001312">
    <property type="entry name" value="Hexokinase"/>
</dbReference>
<dbReference type="GO" id="GO:0019158">
    <property type="term" value="F:mannokinase activity"/>
    <property type="evidence" value="ECO:0007669"/>
    <property type="project" value="TreeGrafter"/>
</dbReference>
<proteinExistence type="inferred from homology"/>
<dbReference type="InterPro" id="IPR022673">
    <property type="entry name" value="Hexokinase_C"/>
</dbReference>
<evidence type="ECO:0000256" key="5">
    <source>
        <dbReference type="ARBA" id="ARBA00022840"/>
    </source>
</evidence>
<comment type="similarity">
    <text evidence="1 6">Belongs to the hexokinase family.</text>
</comment>
<feature type="non-terminal residue" evidence="9">
    <location>
        <position position="1"/>
    </location>
</feature>
<keyword evidence="4 6" id="KW-0418">Kinase</keyword>
<dbReference type="Pfam" id="PF00349">
    <property type="entry name" value="Hexokinase_1"/>
    <property type="match status" value="1"/>
</dbReference>
<dbReference type="GO" id="GO:0005829">
    <property type="term" value="C:cytosol"/>
    <property type="evidence" value="ECO:0007669"/>
    <property type="project" value="TreeGrafter"/>
</dbReference>
<dbReference type="Gene3D" id="3.40.367.20">
    <property type="match status" value="1"/>
</dbReference>
<dbReference type="GO" id="GO:0006096">
    <property type="term" value="P:glycolytic process"/>
    <property type="evidence" value="ECO:0007669"/>
    <property type="project" value="UniProtKB-UniPathway"/>
</dbReference>
<dbReference type="CDD" id="cd24000">
    <property type="entry name" value="ASKHA_NBD_HK"/>
    <property type="match status" value="1"/>
</dbReference>
<keyword evidence="2 6" id="KW-0808">Transferase</keyword>
<evidence type="ECO:0000256" key="1">
    <source>
        <dbReference type="ARBA" id="ARBA00009225"/>
    </source>
</evidence>
<dbReference type="EMBL" id="KV453849">
    <property type="protein sequence ID" value="ODV86739.1"/>
    <property type="molecule type" value="Genomic_DNA"/>
</dbReference>
<keyword evidence="3 6" id="KW-0547">Nucleotide-binding</keyword>
<dbReference type="STRING" id="983967.A0A1E4T4Q8"/>
<dbReference type="InterPro" id="IPR043129">
    <property type="entry name" value="ATPase_NBD"/>
</dbReference>
<protein>
    <recommendedName>
        <fullName evidence="6">Phosphotransferase</fullName>
        <ecNumber evidence="6">2.7.1.-</ecNumber>
    </recommendedName>
</protein>
<feature type="non-terminal residue" evidence="9">
    <location>
        <position position="448"/>
    </location>
</feature>